<dbReference type="Pfam" id="PF13410">
    <property type="entry name" value="GST_C_2"/>
    <property type="match status" value="1"/>
</dbReference>
<protein>
    <recommendedName>
        <fullName evidence="7">Glutathione S-transferase</fullName>
    </recommendedName>
</protein>
<dbReference type="SUPFAM" id="SSF47616">
    <property type="entry name" value="GST C-terminal domain-like"/>
    <property type="match status" value="1"/>
</dbReference>
<keyword evidence="2" id="KW-0808">Transferase</keyword>
<organism evidence="5 6">
    <name type="scientific">Elliptochloris bilobata</name>
    <dbReference type="NCBI Taxonomy" id="381761"/>
    <lineage>
        <taxon>Eukaryota</taxon>
        <taxon>Viridiplantae</taxon>
        <taxon>Chlorophyta</taxon>
        <taxon>core chlorophytes</taxon>
        <taxon>Trebouxiophyceae</taxon>
        <taxon>Trebouxiophyceae incertae sedis</taxon>
        <taxon>Elliptochloris clade</taxon>
        <taxon>Elliptochloris</taxon>
    </lineage>
</organism>
<dbReference type="SFLD" id="SFLDG00358">
    <property type="entry name" value="Main_(cytGST)"/>
    <property type="match status" value="1"/>
</dbReference>
<gene>
    <name evidence="5" type="ORF">WJX81_000362</name>
</gene>
<evidence type="ECO:0000259" key="3">
    <source>
        <dbReference type="PROSITE" id="PS50404"/>
    </source>
</evidence>
<dbReference type="AlphaFoldDB" id="A0AAW1RNY4"/>
<proteinExistence type="inferred from homology"/>
<dbReference type="Proteomes" id="UP001445335">
    <property type="component" value="Unassembled WGS sequence"/>
</dbReference>
<dbReference type="PANTHER" id="PTHR44051:SF8">
    <property type="entry name" value="GLUTATHIONE S-TRANSFERASE GSTA"/>
    <property type="match status" value="1"/>
</dbReference>
<comment type="similarity">
    <text evidence="1">Belongs to the GST superfamily.</text>
</comment>
<evidence type="ECO:0000256" key="1">
    <source>
        <dbReference type="ARBA" id="ARBA00007409"/>
    </source>
</evidence>
<dbReference type="Pfam" id="PF02798">
    <property type="entry name" value="GST_N"/>
    <property type="match status" value="1"/>
</dbReference>
<dbReference type="InterPro" id="IPR036249">
    <property type="entry name" value="Thioredoxin-like_sf"/>
</dbReference>
<evidence type="ECO:0000256" key="2">
    <source>
        <dbReference type="ARBA" id="ARBA00022679"/>
    </source>
</evidence>
<comment type="caution">
    <text evidence="5">The sequence shown here is derived from an EMBL/GenBank/DDBJ whole genome shotgun (WGS) entry which is preliminary data.</text>
</comment>
<dbReference type="InterPro" id="IPR036282">
    <property type="entry name" value="Glutathione-S-Trfase_C_sf"/>
</dbReference>
<dbReference type="SUPFAM" id="SSF52833">
    <property type="entry name" value="Thioredoxin-like"/>
    <property type="match status" value="1"/>
</dbReference>
<dbReference type="InterPro" id="IPR004045">
    <property type="entry name" value="Glutathione_S-Trfase_N"/>
</dbReference>
<evidence type="ECO:0008006" key="7">
    <source>
        <dbReference type="Google" id="ProtNLM"/>
    </source>
</evidence>
<feature type="domain" description="GST N-terminal" evidence="3">
    <location>
        <begin position="4"/>
        <end position="85"/>
    </location>
</feature>
<dbReference type="InterPro" id="IPR010987">
    <property type="entry name" value="Glutathione-S-Trfase_C-like"/>
</dbReference>
<dbReference type="PANTHER" id="PTHR44051">
    <property type="entry name" value="GLUTATHIONE S-TRANSFERASE-RELATED"/>
    <property type="match status" value="1"/>
</dbReference>
<dbReference type="InterPro" id="IPR040079">
    <property type="entry name" value="Glutathione_S-Trfase"/>
</dbReference>
<dbReference type="EMBL" id="JALJOU010000028">
    <property type="protein sequence ID" value="KAK9835303.1"/>
    <property type="molecule type" value="Genomic_DNA"/>
</dbReference>
<dbReference type="Gene3D" id="3.40.30.10">
    <property type="entry name" value="Glutaredoxin"/>
    <property type="match status" value="1"/>
</dbReference>
<dbReference type="CDD" id="cd03046">
    <property type="entry name" value="GST_N_GTT1_like"/>
    <property type="match status" value="1"/>
</dbReference>
<sequence>MAPASQLKLYTNVRSRGSIVEWYLKELGVQYEPVTINMQKKEHKEEWFTSINPLGKVPALVHGDLKLCESGAMLLFIADKYDERVETAEDRALCAQWVLFAYTDMAELLFNKNLPEGRMEAVMTYLESRLAAHPFVAGPEFTIADVAVGSHLVFSKVFLPQLDLGKWPAVAAYEKRISARPACEAWASVVCGANMPPGK</sequence>
<feature type="domain" description="GST C-terminal" evidence="4">
    <location>
        <begin position="63"/>
        <end position="198"/>
    </location>
</feature>
<dbReference type="Gene3D" id="1.20.1050.10">
    <property type="match status" value="1"/>
</dbReference>
<evidence type="ECO:0000313" key="6">
    <source>
        <dbReference type="Proteomes" id="UP001445335"/>
    </source>
</evidence>
<dbReference type="GO" id="GO:0016740">
    <property type="term" value="F:transferase activity"/>
    <property type="evidence" value="ECO:0007669"/>
    <property type="project" value="UniProtKB-KW"/>
</dbReference>
<dbReference type="PROSITE" id="PS50404">
    <property type="entry name" value="GST_NTER"/>
    <property type="match status" value="1"/>
</dbReference>
<reference evidence="5 6" key="1">
    <citation type="journal article" date="2024" name="Nat. Commun.">
        <title>Phylogenomics reveals the evolutionary origins of lichenization in chlorophyte algae.</title>
        <authorList>
            <person name="Puginier C."/>
            <person name="Libourel C."/>
            <person name="Otte J."/>
            <person name="Skaloud P."/>
            <person name="Haon M."/>
            <person name="Grisel S."/>
            <person name="Petersen M."/>
            <person name="Berrin J.G."/>
            <person name="Delaux P.M."/>
            <person name="Dal Grande F."/>
            <person name="Keller J."/>
        </authorList>
    </citation>
    <scope>NUCLEOTIDE SEQUENCE [LARGE SCALE GENOMIC DNA]</scope>
    <source>
        <strain evidence="5 6">SAG 245.80</strain>
    </source>
</reference>
<evidence type="ECO:0000259" key="4">
    <source>
        <dbReference type="PROSITE" id="PS50405"/>
    </source>
</evidence>
<dbReference type="PROSITE" id="PS50405">
    <property type="entry name" value="GST_CTER"/>
    <property type="match status" value="1"/>
</dbReference>
<name>A0AAW1RNY4_9CHLO</name>
<keyword evidence="6" id="KW-1185">Reference proteome</keyword>
<dbReference type="FunFam" id="3.40.30.10:FF:000039">
    <property type="entry name" value="Glutathione S-transferase domain"/>
    <property type="match status" value="1"/>
</dbReference>
<accession>A0AAW1RNY4</accession>
<evidence type="ECO:0000313" key="5">
    <source>
        <dbReference type="EMBL" id="KAK9835303.1"/>
    </source>
</evidence>
<dbReference type="SFLD" id="SFLDS00019">
    <property type="entry name" value="Glutathione_Transferase_(cytos"/>
    <property type="match status" value="1"/>
</dbReference>